<feature type="transmembrane region" description="Helical" evidence="2">
    <location>
        <begin position="601"/>
        <end position="623"/>
    </location>
</feature>
<feature type="coiled-coil region" evidence="1">
    <location>
        <begin position="503"/>
        <end position="580"/>
    </location>
</feature>
<gene>
    <name evidence="3" type="ORF">JIN85_18485</name>
</gene>
<dbReference type="Proteomes" id="UP000603141">
    <property type="component" value="Unassembled WGS sequence"/>
</dbReference>
<name>A0A934S805_9BACT</name>
<proteinExistence type="predicted"/>
<keyword evidence="2" id="KW-1133">Transmembrane helix</keyword>
<feature type="transmembrane region" description="Helical" evidence="2">
    <location>
        <begin position="629"/>
        <end position="651"/>
    </location>
</feature>
<sequence>MSENSPVNLNTSLSSLAMLSLRMSDGEDYLDYLYGFVIEALNQIKAPTFDAAKVHEVIKLEFGLRIPIATLVIYLKRLKTKKLIEMTPDGHQFRAVNLPTSSISGDRSAASGRISEALYALKEYAKTNHALDWSDEHTAGALTEFVREYSIAFVRHSEFRSPLPDPGPETASEHFVVSSFIRNSAESLTPVFESIKTLVESHILANALLCPDLKNKGTGYNGVVFVLDTRLLLKAFDLESMIDTESTRVLLDTIRRLKGVLCVLTETKDEIRSVLSGIRRGLQQGGARGPVVEELRKRGRGVADVILAESNLETNLKQLGVTTLSSPGYDQSTYRFQIDEAGLRAELEEELGYDLGKAADHDVHVVRSIFAFRRGRNVSRIEDAGHVFLTTNAALSRAAFSQQREENSGWVFSAVITDFHLSHLTWLKSPMESGDLSKTELLSNCYAAMHPPKKVWRSYLAEVDRLKCEGRFTEQDHEVLRLSLNAPEALMDVTRGEIDGITESNLREILSRIERNYAEEKQREIDRLQIEKERANEDLLQANRTNQQQEALLAEAVSHAEKLRQDKINQAAKLKELQERDDATSERETQRKEKVERLANLLATIAFVVAGLAFVVLGTISLFSNSNTLLAVPFVILGVLNLGTGFSGLLVKRYVRDWVAGKLSKFMSTDQ</sequence>
<dbReference type="EMBL" id="JAENIJ010000047">
    <property type="protein sequence ID" value="MBK1884411.1"/>
    <property type="molecule type" value="Genomic_DNA"/>
</dbReference>
<keyword evidence="2" id="KW-0472">Membrane</keyword>
<comment type="caution">
    <text evidence="3">The sequence shown here is derived from an EMBL/GenBank/DDBJ whole genome shotgun (WGS) entry which is preliminary data.</text>
</comment>
<keyword evidence="1" id="KW-0175">Coiled coil</keyword>
<evidence type="ECO:0000256" key="2">
    <source>
        <dbReference type="SAM" id="Phobius"/>
    </source>
</evidence>
<keyword evidence="2" id="KW-0812">Transmembrane</keyword>
<organism evidence="3 4">
    <name type="scientific">Luteolibacter pohnpeiensis</name>
    <dbReference type="NCBI Taxonomy" id="454153"/>
    <lineage>
        <taxon>Bacteria</taxon>
        <taxon>Pseudomonadati</taxon>
        <taxon>Verrucomicrobiota</taxon>
        <taxon>Verrucomicrobiia</taxon>
        <taxon>Verrucomicrobiales</taxon>
        <taxon>Verrucomicrobiaceae</taxon>
        <taxon>Luteolibacter</taxon>
    </lineage>
</organism>
<evidence type="ECO:0000313" key="4">
    <source>
        <dbReference type="Proteomes" id="UP000603141"/>
    </source>
</evidence>
<dbReference type="RefSeq" id="WP_200273571.1">
    <property type="nucleotide sequence ID" value="NZ_JAENIJ010000047.1"/>
</dbReference>
<evidence type="ECO:0000256" key="1">
    <source>
        <dbReference type="SAM" id="Coils"/>
    </source>
</evidence>
<dbReference type="AlphaFoldDB" id="A0A934S805"/>
<protein>
    <submittedName>
        <fullName evidence="3">Uncharacterized protein</fullName>
    </submittedName>
</protein>
<reference evidence="3" key="1">
    <citation type="submission" date="2021-01" db="EMBL/GenBank/DDBJ databases">
        <title>Modified the classification status of verrucomicrobia.</title>
        <authorList>
            <person name="Feng X."/>
        </authorList>
    </citation>
    <scope>NUCLEOTIDE SEQUENCE</scope>
    <source>
        <strain evidence="3">KCTC 22041</strain>
    </source>
</reference>
<accession>A0A934S805</accession>
<evidence type="ECO:0000313" key="3">
    <source>
        <dbReference type="EMBL" id="MBK1884411.1"/>
    </source>
</evidence>
<keyword evidence="4" id="KW-1185">Reference proteome</keyword>